<protein>
    <submittedName>
        <fullName evidence="1">Uncharacterized protein</fullName>
    </submittedName>
</protein>
<dbReference type="SUPFAM" id="SSF111126">
    <property type="entry name" value="Ligand-binding domain in the NO signalling and Golgi transport"/>
    <property type="match status" value="1"/>
</dbReference>
<reference evidence="1" key="1">
    <citation type="journal article" date="2014" name="Front. Microbiol.">
        <title>High frequency of phylogenetically diverse reductive dehalogenase-homologous genes in deep subseafloor sedimentary metagenomes.</title>
        <authorList>
            <person name="Kawai M."/>
            <person name="Futagami T."/>
            <person name="Toyoda A."/>
            <person name="Takaki Y."/>
            <person name="Nishi S."/>
            <person name="Hori S."/>
            <person name="Arai W."/>
            <person name="Tsubouchi T."/>
            <person name="Morono Y."/>
            <person name="Uchiyama I."/>
            <person name="Ito T."/>
            <person name="Fujiyama A."/>
            <person name="Inagaki F."/>
            <person name="Takami H."/>
        </authorList>
    </citation>
    <scope>NUCLEOTIDE SEQUENCE</scope>
    <source>
        <strain evidence="1">Expedition CK06-06</strain>
    </source>
</reference>
<gene>
    <name evidence="1" type="ORF">S03H2_67264</name>
</gene>
<feature type="non-terminal residue" evidence="1">
    <location>
        <position position="180"/>
    </location>
</feature>
<dbReference type="InterPro" id="IPR024096">
    <property type="entry name" value="NO_sig/Golgi_transp_ligand-bd"/>
</dbReference>
<name>X1KZB1_9ZZZZ</name>
<accession>X1KZB1</accession>
<comment type="caution">
    <text evidence="1">The sequence shown here is derived from an EMBL/GenBank/DDBJ whole genome shotgun (WGS) entry which is preliminary data.</text>
</comment>
<sequence>GVEQFMLSFVIFDPTITEYLTISSLEEEMNKTISRLIVLSEMFIVITYANPISDDFPEVANCLTSLKDNAINIFQELFYGQFEGRKDAISQILGKIGNDAGKKIIMRYKPKKDDSLRAYLNTIITSPIVSRWGEISILHFDPDEKVATVSLKNSIWTESLGVIATKACAYVEGMLEAIFS</sequence>
<dbReference type="EMBL" id="BARU01044003">
    <property type="protein sequence ID" value="GAH87298.1"/>
    <property type="molecule type" value="Genomic_DNA"/>
</dbReference>
<evidence type="ECO:0000313" key="1">
    <source>
        <dbReference type="EMBL" id="GAH87298.1"/>
    </source>
</evidence>
<proteinExistence type="predicted"/>
<organism evidence="1">
    <name type="scientific">marine sediment metagenome</name>
    <dbReference type="NCBI Taxonomy" id="412755"/>
    <lineage>
        <taxon>unclassified sequences</taxon>
        <taxon>metagenomes</taxon>
        <taxon>ecological metagenomes</taxon>
    </lineage>
</organism>
<dbReference type="AlphaFoldDB" id="X1KZB1"/>
<feature type="non-terminal residue" evidence="1">
    <location>
        <position position="1"/>
    </location>
</feature>